<accession>A0A401XI50</accession>
<evidence type="ECO:0000313" key="3">
    <source>
        <dbReference type="Proteomes" id="UP000286715"/>
    </source>
</evidence>
<dbReference type="SUPFAM" id="SSF47413">
    <property type="entry name" value="lambda repressor-like DNA-binding domains"/>
    <property type="match status" value="1"/>
</dbReference>
<comment type="caution">
    <text evidence="2">The sequence shown here is derived from an EMBL/GenBank/DDBJ whole genome shotgun (WGS) entry which is preliminary data.</text>
</comment>
<gene>
    <name evidence="2" type="ORF">JCM31826_01500</name>
</gene>
<dbReference type="AlphaFoldDB" id="A0A401XI50"/>
<proteinExistence type="predicted"/>
<feature type="domain" description="ORC1/DEAH AAA+ ATPase" evidence="1">
    <location>
        <begin position="93"/>
        <end position="212"/>
    </location>
</feature>
<dbReference type="SUPFAM" id="SSF52540">
    <property type="entry name" value="P-loop containing nucleoside triphosphate hydrolases"/>
    <property type="match status" value="1"/>
</dbReference>
<dbReference type="PANTHER" id="PTHR35894">
    <property type="entry name" value="GENERAL SECRETION PATHWAY PROTEIN A-RELATED"/>
    <property type="match status" value="1"/>
</dbReference>
<dbReference type="InterPro" id="IPR049945">
    <property type="entry name" value="AAA_22"/>
</dbReference>
<dbReference type="Proteomes" id="UP000286715">
    <property type="component" value="Unassembled WGS sequence"/>
</dbReference>
<dbReference type="GO" id="GO:0016887">
    <property type="term" value="F:ATP hydrolysis activity"/>
    <property type="evidence" value="ECO:0007669"/>
    <property type="project" value="InterPro"/>
</dbReference>
<name>A0A401XI50_9FLAO</name>
<dbReference type="Pfam" id="PF13401">
    <property type="entry name" value="AAA_22"/>
    <property type="match status" value="1"/>
</dbReference>
<dbReference type="RefSeq" id="WP_124396743.1">
    <property type="nucleotide sequence ID" value="NZ_BHZE01000001.1"/>
</dbReference>
<keyword evidence="3" id="KW-1185">Reference proteome</keyword>
<organism evidence="2 3">
    <name type="scientific">Thermaurantimonas aggregans</name>
    <dbReference type="NCBI Taxonomy" id="2173829"/>
    <lineage>
        <taxon>Bacteria</taxon>
        <taxon>Pseudomonadati</taxon>
        <taxon>Bacteroidota</taxon>
        <taxon>Flavobacteriia</taxon>
        <taxon>Flavobacteriales</taxon>
        <taxon>Schleiferiaceae</taxon>
        <taxon>Thermaurantimonas</taxon>
    </lineage>
</organism>
<dbReference type="OrthoDB" id="531205at2"/>
<dbReference type="GO" id="GO:0003677">
    <property type="term" value="F:DNA binding"/>
    <property type="evidence" value="ECO:0007669"/>
    <property type="project" value="InterPro"/>
</dbReference>
<dbReference type="EMBL" id="BHZE01000001">
    <property type="protein sequence ID" value="GCD76668.1"/>
    <property type="molecule type" value="Genomic_DNA"/>
</dbReference>
<sequence>MKAEISPLQEAFRNKLLALKESKNLKNNELASITGRSESVISELLNGKRAFADTLIQSMMARLADYMAEYNLVPVRQYQVMQQIAAKCKQQSDIRLLVGNTGIGKTVCMKRFASQEPAVYYIKIFKTYTWHKFLLEICRVMGIQVREGVGSTTLLEQIIEKVEQISGEKPLLIIDEAEILNQAIWKQIKNLYTATEGLLGILIVGISSVKKQLAQWAGLQILPAAEQATATLEQFRPIKEDNNIFTTFVRRLKVLQIDSPKGEDIAFFCQAKGIKNQKVIQLAASHWWNYAMADSTIKALIASGVDLDKITQEEFNMI</sequence>
<evidence type="ECO:0000313" key="2">
    <source>
        <dbReference type="EMBL" id="GCD76668.1"/>
    </source>
</evidence>
<dbReference type="PANTHER" id="PTHR35894:SF5">
    <property type="entry name" value="MU-LIKE PROPHAGE FLUMU DNA TRANSPOSITION PROTEIN B"/>
    <property type="match status" value="1"/>
</dbReference>
<protein>
    <recommendedName>
        <fullName evidence="1">ORC1/DEAH AAA+ ATPase domain-containing protein</fullName>
    </recommendedName>
</protein>
<dbReference type="InterPro" id="IPR052026">
    <property type="entry name" value="ExeA_AAA_ATPase_DNA-bind"/>
</dbReference>
<dbReference type="Gene3D" id="3.40.50.300">
    <property type="entry name" value="P-loop containing nucleotide triphosphate hydrolases"/>
    <property type="match status" value="1"/>
</dbReference>
<dbReference type="InterPro" id="IPR001387">
    <property type="entry name" value="Cro/C1-type_HTH"/>
</dbReference>
<dbReference type="InterPro" id="IPR027417">
    <property type="entry name" value="P-loop_NTPase"/>
</dbReference>
<evidence type="ECO:0000259" key="1">
    <source>
        <dbReference type="Pfam" id="PF13401"/>
    </source>
</evidence>
<reference evidence="2 3" key="1">
    <citation type="submission" date="2018-11" db="EMBL/GenBank/DDBJ databases">
        <title>Schleiferia aggregans sp. nov., a moderately thermophilic heterotrophic bacterium isolated from microbial mats at a terrestrial hot spring.</title>
        <authorList>
            <person name="Iino T."/>
            <person name="Ohkuma M."/>
            <person name="Haruta S."/>
        </authorList>
    </citation>
    <scope>NUCLEOTIDE SEQUENCE [LARGE SCALE GENOMIC DNA]</scope>
    <source>
        <strain evidence="2 3">LA</strain>
    </source>
</reference>
<dbReference type="CDD" id="cd00093">
    <property type="entry name" value="HTH_XRE"/>
    <property type="match status" value="1"/>
</dbReference>
<dbReference type="InterPro" id="IPR010982">
    <property type="entry name" value="Lambda_DNA-bd_dom_sf"/>
</dbReference>